<evidence type="ECO:0000256" key="1">
    <source>
        <dbReference type="SAM" id="SignalP"/>
    </source>
</evidence>
<gene>
    <name evidence="3" type="ORF">DWU89_16650</name>
</gene>
<feature type="chain" id="PRO_5017578688" description="DUF6383 domain-containing protein" evidence="1">
    <location>
        <begin position="17"/>
        <end position="1019"/>
    </location>
</feature>
<accession>A0A3D8HAG9</accession>
<dbReference type="Proteomes" id="UP000256321">
    <property type="component" value="Unassembled WGS sequence"/>
</dbReference>
<dbReference type="InterPro" id="IPR045963">
    <property type="entry name" value="DUF6383"/>
</dbReference>
<feature type="domain" description="DUF6383" evidence="2">
    <location>
        <begin position="945"/>
        <end position="1018"/>
    </location>
</feature>
<keyword evidence="1" id="KW-0732">Signal</keyword>
<dbReference type="Pfam" id="PF19910">
    <property type="entry name" value="DUF6383"/>
    <property type="match status" value="1"/>
</dbReference>
<name>A0A3D8HAG9_9BACT</name>
<comment type="caution">
    <text evidence="3">The sequence shown here is derived from an EMBL/GenBank/DDBJ whole genome shotgun (WGS) entry which is preliminary data.</text>
</comment>
<sequence>MATALVAGSLSASATALLGAGTVAKGNSNAGAKDATFIPGEYYYLKGAKAGVTGGVEYLTYLKGQVTTDSLAVVDDADLTTSEATDRALWKVVEVKNPATGALSHWTFENKYTGTLLSDGSVNAFEWLAEGVPADGSGTAADVAATILKSTQGLDLTKGEHYEFRRVYTVKEKVVGAVATQLTVANVLDGAAGATTNNVSEAIVLVKYDKDNKVVGAIDLATAVTADKTVSGIIEASATSATITGAVSTGKKVTVAAGTKIVLNVGNANDGLTVQPFVPDYTMALTATAGSTAGSLANVIAPKKFTSFKFTGLEASGTNVLAANEFEYVQLTVKGYSSTTNVGDNQSTTTIDVLRAKAKDAQGRALYLRMDTAKFAGGDYYKVKLDTLSKDGGDIIAAPKAVIQSYAFGIAYDYAADSVSIYPKFTLDKAADPASWSDSSTVTVAANTAAGNVLAIKQFSTAKELTLVPVAEVSKTAKYTFGDITPGGGVATFEDGVSYYIQRANKAENIANGKFYANNFYGAAQYMDSAYYLPATQWTVKEITTGHYTVKNRETGATLTGVDGTDGSIFYTGEGDAVAVAAADTLLFIKVPAQANDKYLGYLNLKEEDYRNKAYSISFTDYNGITTFVNTADSVLRASDEGVYFKLSPVPVIEKGFGADTLVRSAYYISDREGKKFITYNDAQTGYKLSETATPVKFLFRNVGANTYSLIDSVVSLPASKELIIDIKSGAVRPVAVGSAVTNNAFDILVEAAPEYVLDAKGHYNIENMRGDMLAADAQGFGMFRKEGELKAAYEKADFALFVDTAKIDKIEPSYFILSGAKAEKGTSKLEGNFLRVMSDSANVEGYKADNGLIRLAFVPAKREATSDSLLVNFESAKVDSVGYAKTTSKGKVSQFQFKIQYTNTDGEYLVENAAGYLATYNDVLCLTANKAAAQLIKLTSVEAPTANEGVEVSEVKVIAGNGAIQIVGAQGKKVVVSNILGQTIANTVISSDNATIAAPAGVVVVAVEGEEAVKAIVK</sequence>
<dbReference type="AlphaFoldDB" id="A0A3D8HAG9"/>
<organism evidence="3 4">
    <name type="scientific">Parabacteroides acidifaciens</name>
    <dbReference type="NCBI Taxonomy" id="2290935"/>
    <lineage>
        <taxon>Bacteria</taxon>
        <taxon>Pseudomonadati</taxon>
        <taxon>Bacteroidota</taxon>
        <taxon>Bacteroidia</taxon>
        <taxon>Bacteroidales</taxon>
        <taxon>Tannerellaceae</taxon>
        <taxon>Parabacteroides</taxon>
    </lineage>
</organism>
<proteinExistence type="predicted"/>
<feature type="signal peptide" evidence="1">
    <location>
        <begin position="1"/>
        <end position="16"/>
    </location>
</feature>
<evidence type="ECO:0000313" key="3">
    <source>
        <dbReference type="EMBL" id="RDU47979.1"/>
    </source>
</evidence>
<reference evidence="3 4" key="1">
    <citation type="submission" date="2018-07" db="EMBL/GenBank/DDBJ databases">
        <title>Parabacteroides acidifaciens nov. sp., isolated from human feces.</title>
        <authorList>
            <person name="Wang Y.J."/>
        </authorList>
    </citation>
    <scope>NUCLEOTIDE SEQUENCE [LARGE SCALE GENOMIC DNA]</scope>
    <source>
        <strain evidence="3 4">426-9</strain>
    </source>
</reference>
<dbReference type="EMBL" id="QREV01000052">
    <property type="protein sequence ID" value="RDU47979.1"/>
    <property type="molecule type" value="Genomic_DNA"/>
</dbReference>
<protein>
    <recommendedName>
        <fullName evidence="2">DUF6383 domain-containing protein</fullName>
    </recommendedName>
</protein>
<evidence type="ECO:0000313" key="4">
    <source>
        <dbReference type="Proteomes" id="UP000256321"/>
    </source>
</evidence>
<evidence type="ECO:0000259" key="2">
    <source>
        <dbReference type="Pfam" id="PF19910"/>
    </source>
</evidence>